<dbReference type="Pfam" id="PF06094">
    <property type="entry name" value="GGACT"/>
    <property type="match status" value="1"/>
</dbReference>
<evidence type="ECO:0000256" key="2">
    <source>
        <dbReference type="ARBA" id="ARBA00022679"/>
    </source>
</evidence>
<dbReference type="PANTHER" id="PTHR31544:SF2">
    <property type="entry name" value="AIG2-LIKE PROTEIN D"/>
    <property type="match status" value="1"/>
</dbReference>
<comment type="similarity">
    <text evidence="1">Belongs to the gamma-glutamylcyclotransferase family.</text>
</comment>
<gene>
    <name evidence="5" type="ORF">HIM_08832</name>
</gene>
<dbReference type="GO" id="GO:0016740">
    <property type="term" value="F:transferase activity"/>
    <property type="evidence" value="ECO:0007669"/>
    <property type="project" value="UniProtKB-KW"/>
</dbReference>
<reference evidence="5 6" key="1">
    <citation type="journal article" date="2014" name="Genome Biol. Evol.">
        <title>Comparative genomics and transcriptomics analyses reveal divergent lifestyle features of nematode endoparasitic fungus Hirsutella minnesotensis.</title>
        <authorList>
            <person name="Lai Y."/>
            <person name="Liu K."/>
            <person name="Zhang X."/>
            <person name="Zhang X."/>
            <person name="Li K."/>
            <person name="Wang N."/>
            <person name="Shu C."/>
            <person name="Wu Y."/>
            <person name="Wang C."/>
            <person name="Bushley K.E."/>
            <person name="Xiang M."/>
            <person name="Liu X."/>
        </authorList>
    </citation>
    <scope>NUCLEOTIDE SEQUENCE [LARGE SCALE GENOMIC DNA]</scope>
    <source>
        <strain evidence="5 6">3608</strain>
    </source>
</reference>
<dbReference type="SUPFAM" id="SSF110857">
    <property type="entry name" value="Gamma-glutamyl cyclotransferase-like"/>
    <property type="match status" value="1"/>
</dbReference>
<keyword evidence="6" id="KW-1185">Reference proteome</keyword>
<accession>A0A0F7ZY28</accession>
<organism evidence="5 6">
    <name type="scientific">Hirsutella minnesotensis 3608</name>
    <dbReference type="NCBI Taxonomy" id="1043627"/>
    <lineage>
        <taxon>Eukaryota</taxon>
        <taxon>Fungi</taxon>
        <taxon>Dikarya</taxon>
        <taxon>Ascomycota</taxon>
        <taxon>Pezizomycotina</taxon>
        <taxon>Sordariomycetes</taxon>
        <taxon>Hypocreomycetidae</taxon>
        <taxon>Hypocreales</taxon>
        <taxon>Ophiocordycipitaceae</taxon>
        <taxon>Hirsutella</taxon>
    </lineage>
</organism>
<dbReference type="CDD" id="cd06661">
    <property type="entry name" value="GGCT_like"/>
    <property type="match status" value="1"/>
</dbReference>
<dbReference type="AlphaFoldDB" id="A0A0F7ZY28"/>
<dbReference type="InterPro" id="IPR045038">
    <property type="entry name" value="AIG2-like"/>
</dbReference>
<evidence type="ECO:0000313" key="5">
    <source>
        <dbReference type="EMBL" id="KJZ71747.1"/>
    </source>
</evidence>
<dbReference type="OrthoDB" id="1044435at2759"/>
<protein>
    <recommendedName>
        <fullName evidence="3">Putative gamma-glutamylcyclotransferase</fullName>
    </recommendedName>
</protein>
<dbReference type="InterPro" id="IPR013024">
    <property type="entry name" value="GGCT-like"/>
</dbReference>
<name>A0A0F7ZY28_9HYPO</name>
<dbReference type="EMBL" id="KQ030562">
    <property type="protein sequence ID" value="KJZ71747.1"/>
    <property type="molecule type" value="Genomic_DNA"/>
</dbReference>
<dbReference type="Gene3D" id="3.10.490.10">
    <property type="entry name" value="Gamma-glutamyl cyclotransferase-like"/>
    <property type="match status" value="1"/>
</dbReference>
<sequence length="149" mass="17151">MAPEVFFNVCYGDPSPPKAIRDLHTFSPAVLEDHCRHRIQRAEYPGVVPEKGRRVRGIYATGLTGANMGKLDGFEGSEYKRVQVKVQLLQSIDTEVATGGTKETFVYIFLHPEILVKQEWDFEEFRRDRLRFWTRGGIEFGDGEPFSRR</sequence>
<dbReference type="InterPro" id="IPR036568">
    <property type="entry name" value="GGCT-like_sf"/>
</dbReference>
<evidence type="ECO:0000259" key="4">
    <source>
        <dbReference type="Pfam" id="PF06094"/>
    </source>
</evidence>
<evidence type="ECO:0000256" key="3">
    <source>
        <dbReference type="ARBA" id="ARBA00030602"/>
    </source>
</evidence>
<dbReference type="Proteomes" id="UP000054481">
    <property type="component" value="Unassembled WGS sequence"/>
</dbReference>
<dbReference type="InterPro" id="IPR009288">
    <property type="entry name" value="AIG2-like_dom"/>
</dbReference>
<feature type="domain" description="Gamma-glutamylcyclotransferase AIG2-like" evidence="4">
    <location>
        <begin position="23"/>
        <end position="120"/>
    </location>
</feature>
<dbReference type="PANTHER" id="PTHR31544">
    <property type="entry name" value="AIG2-LIKE PROTEIN D"/>
    <property type="match status" value="1"/>
</dbReference>
<proteinExistence type="inferred from homology"/>
<keyword evidence="2" id="KW-0808">Transferase</keyword>
<evidence type="ECO:0000256" key="1">
    <source>
        <dbReference type="ARBA" id="ARBA00008861"/>
    </source>
</evidence>
<evidence type="ECO:0000313" key="6">
    <source>
        <dbReference type="Proteomes" id="UP000054481"/>
    </source>
</evidence>